<sequence>MNNIDLTLIYNEIDFVNRFKILSTNHNNFSERLNGNKKELYDKILSKYDYKIKYFKKENFYKIEENTDGVLFIIQLVLKDGIIEPMLYIKIGDKYLEPDHRFDSICEKLDSSFSRKDFPIPKYSSEIELKEILDEIFSIYEDFKKEILKTL</sequence>
<gene>
    <name evidence="1" type="ORF">E4J94_12035</name>
</gene>
<comment type="caution">
    <text evidence="1">The sequence shown here is derived from an EMBL/GenBank/DDBJ whole genome shotgun (WGS) entry which is preliminary data.</text>
</comment>
<dbReference type="AlphaFoldDB" id="A0A4Z1B6P0"/>
<accession>A0A4Z1B6P0</accession>
<name>A0A4Z1B6P0_9FLAO</name>
<keyword evidence="2" id="KW-1185">Reference proteome</keyword>
<dbReference type="RefSeq" id="WP_135836052.1">
    <property type="nucleotide sequence ID" value="NZ_SRPE01000008.1"/>
</dbReference>
<dbReference type="Proteomes" id="UP000297998">
    <property type="component" value="Unassembled WGS sequence"/>
</dbReference>
<evidence type="ECO:0000313" key="2">
    <source>
        <dbReference type="Proteomes" id="UP000297998"/>
    </source>
</evidence>
<organism evidence="1 2">
    <name type="scientific">Empedobacter tilapiae</name>
    <dbReference type="NCBI Taxonomy" id="2491114"/>
    <lineage>
        <taxon>Bacteria</taxon>
        <taxon>Pseudomonadati</taxon>
        <taxon>Bacteroidota</taxon>
        <taxon>Flavobacteriia</taxon>
        <taxon>Flavobacteriales</taxon>
        <taxon>Weeksellaceae</taxon>
        <taxon>Empedobacter</taxon>
    </lineage>
</organism>
<evidence type="ECO:0000313" key="1">
    <source>
        <dbReference type="EMBL" id="TGN26078.1"/>
    </source>
</evidence>
<dbReference type="EMBL" id="SRPE01000008">
    <property type="protein sequence ID" value="TGN26078.1"/>
    <property type="molecule type" value="Genomic_DNA"/>
</dbReference>
<reference evidence="1 2" key="1">
    <citation type="submission" date="2019-03" db="EMBL/GenBank/DDBJ databases">
        <title>Empedobacter tilapiae sp. nov., isolated from an intestine of Nile tilapia Oreochromis niloticus.</title>
        <authorList>
            <person name="Kim Y.-O."/>
            <person name="Yoon J.-H."/>
        </authorList>
    </citation>
    <scope>NUCLEOTIDE SEQUENCE [LARGE SCALE GENOMIC DNA]</scope>
    <source>
        <strain evidence="1 2">MRS2</strain>
    </source>
</reference>
<proteinExistence type="predicted"/>
<dbReference type="OrthoDB" id="2720680at2"/>
<protein>
    <submittedName>
        <fullName evidence="1">Uncharacterized protein</fullName>
    </submittedName>
</protein>